<dbReference type="EMBL" id="CP090173">
    <property type="protein sequence ID" value="UJO23582.1"/>
    <property type="molecule type" value="Genomic_DNA"/>
</dbReference>
<feature type="region of interest" description="Disordered" evidence="1">
    <location>
        <begin position="1"/>
        <end position="104"/>
    </location>
</feature>
<dbReference type="AlphaFoldDB" id="A0A9Q8PJJ8"/>
<dbReference type="OrthoDB" id="3647532at2759"/>
<evidence type="ECO:0000313" key="2">
    <source>
        <dbReference type="EMBL" id="UJO23582.1"/>
    </source>
</evidence>
<accession>A0A9Q8PJJ8</accession>
<sequence>MVIEGQREDLGEIDYAEDSDDERSSDSAANVIFSGSASKVDVIDLCNDEDDEDDEDDEGESMQHRNHQSSLPGEGEAEDGMPANASKRLPHLPANLSVPDATSHKGSDFAWDNEHLEHFASLSVFELLSGKVHPDDLCGTLMLRIAPHVVHNELWRRFNALYERLNLRTISTHAVSKRWQKALEFLHPDKAEYDAKCKEIRDARTKLRAHGFKAQDKPPSGGCNDGRRSRQQEERAKNKAREKTVPPTASGVSKATTTSSKQSASSKTLPSASPEVGNASTAARDLQPPTKRAKTQKAPEAQLAGGDVETRTTSPTQPRSTAHRLQLPGSQATPMAFTIPGLQGANKQNDPEVQKLNDDEELPQYQPKNTPDLSARDQARIAVLQAEIFERMEEVGRLQAGSA</sequence>
<gene>
    <name evidence="2" type="ORF">CLAFUR5_12538</name>
</gene>
<keyword evidence="3" id="KW-1185">Reference proteome</keyword>
<evidence type="ECO:0000313" key="3">
    <source>
        <dbReference type="Proteomes" id="UP000756132"/>
    </source>
</evidence>
<dbReference type="GeneID" id="71992416"/>
<dbReference type="Proteomes" id="UP000756132">
    <property type="component" value="Chromosome 11"/>
</dbReference>
<reference evidence="2" key="2">
    <citation type="journal article" date="2022" name="Microb. Genom.">
        <title>A chromosome-scale genome assembly of the tomato pathogen Cladosporium fulvum reveals a compartmentalized genome architecture and the presence of a dispensable chromosome.</title>
        <authorList>
            <person name="Zaccaron A.Z."/>
            <person name="Chen L.H."/>
            <person name="Samaras A."/>
            <person name="Stergiopoulos I."/>
        </authorList>
    </citation>
    <scope>NUCLEOTIDE SEQUENCE</scope>
    <source>
        <strain evidence="2">Race5_Kim</strain>
    </source>
</reference>
<feature type="region of interest" description="Disordered" evidence="1">
    <location>
        <begin position="208"/>
        <end position="377"/>
    </location>
</feature>
<feature type="compositionally biased region" description="Basic and acidic residues" evidence="1">
    <location>
        <begin position="1"/>
        <end position="10"/>
    </location>
</feature>
<reference evidence="2" key="1">
    <citation type="submission" date="2021-12" db="EMBL/GenBank/DDBJ databases">
        <authorList>
            <person name="Zaccaron A."/>
            <person name="Stergiopoulos I."/>
        </authorList>
    </citation>
    <scope>NUCLEOTIDE SEQUENCE</scope>
    <source>
        <strain evidence="2">Race5_Kim</strain>
    </source>
</reference>
<evidence type="ECO:0000256" key="1">
    <source>
        <dbReference type="SAM" id="MobiDB-lite"/>
    </source>
</evidence>
<feature type="compositionally biased region" description="Basic and acidic residues" evidence="1">
    <location>
        <begin position="225"/>
        <end position="244"/>
    </location>
</feature>
<feature type="compositionally biased region" description="Low complexity" evidence="1">
    <location>
        <begin position="253"/>
        <end position="268"/>
    </location>
</feature>
<organism evidence="2 3">
    <name type="scientific">Passalora fulva</name>
    <name type="common">Tomato leaf mold</name>
    <name type="synonym">Cladosporium fulvum</name>
    <dbReference type="NCBI Taxonomy" id="5499"/>
    <lineage>
        <taxon>Eukaryota</taxon>
        <taxon>Fungi</taxon>
        <taxon>Dikarya</taxon>
        <taxon>Ascomycota</taxon>
        <taxon>Pezizomycotina</taxon>
        <taxon>Dothideomycetes</taxon>
        <taxon>Dothideomycetidae</taxon>
        <taxon>Mycosphaerellales</taxon>
        <taxon>Mycosphaerellaceae</taxon>
        <taxon>Fulvia</taxon>
    </lineage>
</organism>
<feature type="compositionally biased region" description="Acidic residues" evidence="1">
    <location>
        <begin position="46"/>
        <end position="60"/>
    </location>
</feature>
<feature type="compositionally biased region" description="Low complexity" evidence="1">
    <location>
        <begin position="311"/>
        <end position="320"/>
    </location>
</feature>
<feature type="compositionally biased region" description="Acidic residues" evidence="1">
    <location>
        <begin position="11"/>
        <end position="23"/>
    </location>
</feature>
<protein>
    <submittedName>
        <fullName evidence="2">Uncharacterized protein</fullName>
    </submittedName>
</protein>
<dbReference type="KEGG" id="ffu:CLAFUR5_12538"/>
<proteinExistence type="predicted"/>
<dbReference type="RefSeq" id="XP_047767948.1">
    <property type="nucleotide sequence ID" value="XM_047911686.1"/>
</dbReference>
<name>A0A9Q8PJJ8_PASFU</name>